<dbReference type="AlphaFoldDB" id="A0A7Y2LZU2"/>
<sequence>MAVDSLGARIASIVHVASGREFLLRTPWADEELAHATASADSSFEWHRRYAGGWHTLIPHAGDAVRIDGVEHPFHGEAAWRRWRVVEQSAAELRVEVSLRTAPLLLSRRIRVTDDGVRVLQRVRNTSREPVAFSWTEHPALSETVIGPRARMSLDGAPVDVAFPHADASGSAFAELPVPGRGDVAIRNPDTGAAVRLRWDAAALPFLYVWQEHRTPGFPWWGAVDTIGIEPASRPYDGAEDELGPLVVEGSGELSLEFALDVEVDVDVGAQDDVEAGTEAEVAEPPR</sequence>
<dbReference type="InterPro" id="IPR014718">
    <property type="entry name" value="GH-type_carb-bd"/>
</dbReference>
<proteinExistence type="predicted"/>
<gene>
    <name evidence="1" type="ORF">HLA99_08295</name>
</gene>
<dbReference type="Gene3D" id="2.70.98.10">
    <property type="match status" value="1"/>
</dbReference>
<organism evidence="1 2">
    <name type="scientific">Microbacterium ulmi</name>
    <dbReference type="NCBI Taxonomy" id="179095"/>
    <lineage>
        <taxon>Bacteria</taxon>
        <taxon>Bacillati</taxon>
        <taxon>Actinomycetota</taxon>
        <taxon>Actinomycetes</taxon>
        <taxon>Micrococcales</taxon>
        <taxon>Microbacteriaceae</taxon>
        <taxon>Microbacterium</taxon>
    </lineage>
</organism>
<keyword evidence="2" id="KW-1185">Reference proteome</keyword>
<name>A0A7Y2LZU2_9MICO</name>
<evidence type="ECO:0008006" key="3">
    <source>
        <dbReference type="Google" id="ProtNLM"/>
    </source>
</evidence>
<reference evidence="1 2" key="1">
    <citation type="submission" date="2020-05" db="EMBL/GenBank/DDBJ databases">
        <title>MicrobeNet Type strains.</title>
        <authorList>
            <person name="Nicholson A.C."/>
        </authorList>
    </citation>
    <scope>NUCLEOTIDE SEQUENCE [LARGE SCALE GENOMIC DNA]</scope>
    <source>
        <strain evidence="1 2">JCM 14282</strain>
    </source>
</reference>
<dbReference type="GO" id="GO:0030246">
    <property type="term" value="F:carbohydrate binding"/>
    <property type="evidence" value="ECO:0007669"/>
    <property type="project" value="InterPro"/>
</dbReference>
<dbReference type="GO" id="GO:0003824">
    <property type="term" value="F:catalytic activity"/>
    <property type="evidence" value="ECO:0007669"/>
    <property type="project" value="InterPro"/>
</dbReference>
<evidence type="ECO:0000313" key="1">
    <source>
        <dbReference type="EMBL" id="NNH03845.1"/>
    </source>
</evidence>
<dbReference type="InterPro" id="IPR011013">
    <property type="entry name" value="Gal_mutarotase_sf_dom"/>
</dbReference>
<accession>A0A7Y2LZU2</accession>
<dbReference type="GO" id="GO:0005975">
    <property type="term" value="P:carbohydrate metabolic process"/>
    <property type="evidence" value="ECO:0007669"/>
    <property type="project" value="InterPro"/>
</dbReference>
<evidence type="ECO:0000313" key="2">
    <source>
        <dbReference type="Proteomes" id="UP000543598"/>
    </source>
</evidence>
<dbReference type="SUPFAM" id="SSF74650">
    <property type="entry name" value="Galactose mutarotase-like"/>
    <property type="match status" value="1"/>
</dbReference>
<dbReference type="RefSeq" id="WP_167038121.1">
    <property type="nucleotide sequence ID" value="NZ_BAAANA010000001.1"/>
</dbReference>
<dbReference type="Proteomes" id="UP000543598">
    <property type="component" value="Unassembled WGS sequence"/>
</dbReference>
<protein>
    <recommendedName>
        <fullName evidence="3">Galactose mutarotase</fullName>
    </recommendedName>
</protein>
<comment type="caution">
    <text evidence="1">The sequence shown here is derived from an EMBL/GenBank/DDBJ whole genome shotgun (WGS) entry which is preliminary data.</text>
</comment>
<dbReference type="EMBL" id="JABEMB010000009">
    <property type="protein sequence ID" value="NNH03845.1"/>
    <property type="molecule type" value="Genomic_DNA"/>
</dbReference>